<evidence type="ECO:0008006" key="6">
    <source>
        <dbReference type="Google" id="ProtNLM"/>
    </source>
</evidence>
<dbReference type="SUPFAM" id="SSF55486">
    <property type="entry name" value="Metalloproteases ('zincins'), catalytic domain"/>
    <property type="match status" value="1"/>
</dbReference>
<gene>
    <name evidence="4" type="ORF">L2725_07525</name>
</gene>
<dbReference type="PANTHER" id="PTHR11533:SF174">
    <property type="entry name" value="PUROMYCIN-SENSITIVE AMINOPEPTIDASE-RELATED"/>
    <property type="match status" value="1"/>
</dbReference>
<dbReference type="SUPFAM" id="SSF63737">
    <property type="entry name" value="Leukotriene A4 hydrolase N-terminal domain"/>
    <property type="match status" value="1"/>
</dbReference>
<protein>
    <recommendedName>
        <fullName evidence="6">Aminopeptidase N</fullName>
    </recommendedName>
</protein>
<dbReference type="InterPro" id="IPR042097">
    <property type="entry name" value="Aminopeptidase_N-like_N_sf"/>
</dbReference>
<evidence type="ECO:0000259" key="2">
    <source>
        <dbReference type="Pfam" id="PF01433"/>
    </source>
</evidence>
<organism evidence="4 5">
    <name type="scientific">Shewanella corallii</name>
    <dbReference type="NCBI Taxonomy" id="560080"/>
    <lineage>
        <taxon>Bacteria</taxon>
        <taxon>Pseudomonadati</taxon>
        <taxon>Pseudomonadota</taxon>
        <taxon>Gammaproteobacteria</taxon>
        <taxon>Alteromonadales</taxon>
        <taxon>Shewanellaceae</taxon>
        <taxon>Shewanella</taxon>
    </lineage>
</organism>
<dbReference type="InterPro" id="IPR014782">
    <property type="entry name" value="Peptidase_M1_dom"/>
</dbReference>
<evidence type="ECO:0000256" key="1">
    <source>
        <dbReference type="SAM" id="SignalP"/>
    </source>
</evidence>
<dbReference type="EMBL" id="JAKIKT010000002">
    <property type="protein sequence ID" value="MCL2913639.1"/>
    <property type="molecule type" value="Genomic_DNA"/>
</dbReference>
<feature type="domain" description="Peptidase M1 membrane alanine aminopeptidase" evidence="2">
    <location>
        <begin position="255"/>
        <end position="431"/>
    </location>
</feature>
<feature type="signal peptide" evidence="1">
    <location>
        <begin position="1"/>
        <end position="20"/>
    </location>
</feature>
<dbReference type="Pfam" id="PF01433">
    <property type="entry name" value="Peptidase_M1"/>
    <property type="match status" value="1"/>
</dbReference>
<sequence length="838" mass="93749">MLRLLLLPCLLALLSLTACQSTQKSTPTLDTPDAARAAALSRSSRLSDVNYQYQLTLTSDGFNGKADISFSLTEVTAPLSIDAVGMQLSGVTINGSYLYPDYDGKQLTLSPALLQSGENQLQLSFSGNYQTEGNGLISYIDPQDGQQYLYSHFEPDGASHLLPLFDQPDLPARFTLEVVTPPQWQVIGNSQPQACHNEQTGHCVKFSTQPQLPLSPHNMSLHAGPFVHWQRQGELPLGLYARQSQQHLVQSDIWLEKTQSNLQQLQQVLDTPFPFAKYDQLLMMQDDNSLFTEPHSGAASVAFIRSSEPDKTLLRQQLARQWFGNMVSIDWWHSRWLSDAISLYLAGSEASAIVGSQARDLAYQTDELQMGGHAVGEPAHYLSGDPIIRTKAVAALKQLELQIRKDKLLQIMKAFLQQYQGKAAGAGAFISIAQATAGVDLSKWKQDFIDTRGVNRLQARVDCREGVVETLTLQQLPDSQGKLRTQKLMLGLYHTDRSGVHLDRHIPVLIQGQYTRVDAAANLVCPDFIWPNEEEQAYLRVIPDEHSLSVSGMKLGRIHNKQTSLLLWLSMWQSLLSGELSAEDYLAKVLLNAPEMTDADTSELLQQHLLALKQYIAASNSDNAWLIDAMAQLSLQRAMETSAFPVLQQNWLDTYIQLARSREALDHLQQWLEHVKGPLPPLTEEQKFRALLQLTRYDHPAANKEIQKFRKRQQLTELQSLQLRAISPKASEKRALLAKLPLLSEANREAVMSVLYPPEQQLLSQASADQRLALIQDDSLPLGMREQMAANLPYRSCNQDSADKLQRLSKQSSQRAIAGLLERQALWVAQCVRINQSL</sequence>
<evidence type="ECO:0000313" key="5">
    <source>
        <dbReference type="Proteomes" id="UP001202831"/>
    </source>
</evidence>
<feature type="domain" description="Aminopeptidase N-like N-terminal" evidence="3">
    <location>
        <begin position="53"/>
        <end position="213"/>
    </location>
</feature>
<reference evidence="4 5" key="1">
    <citation type="submission" date="2022-01" db="EMBL/GenBank/DDBJ databases">
        <title>Whole genome-based taxonomy of the Shewanellaceae.</title>
        <authorList>
            <person name="Martin-Rodriguez A.J."/>
        </authorList>
    </citation>
    <scope>NUCLEOTIDE SEQUENCE [LARGE SCALE GENOMIC DNA]</scope>
    <source>
        <strain evidence="4 5">DSM 21332</strain>
    </source>
</reference>
<dbReference type="Proteomes" id="UP001202831">
    <property type="component" value="Unassembled WGS sequence"/>
</dbReference>
<keyword evidence="5" id="KW-1185">Reference proteome</keyword>
<comment type="caution">
    <text evidence="4">The sequence shown here is derived from an EMBL/GenBank/DDBJ whole genome shotgun (WGS) entry which is preliminary data.</text>
</comment>
<dbReference type="PROSITE" id="PS51257">
    <property type="entry name" value="PROKAR_LIPOPROTEIN"/>
    <property type="match status" value="1"/>
</dbReference>
<evidence type="ECO:0000259" key="3">
    <source>
        <dbReference type="Pfam" id="PF17900"/>
    </source>
</evidence>
<dbReference type="InterPro" id="IPR050344">
    <property type="entry name" value="Peptidase_M1_aminopeptidases"/>
</dbReference>
<dbReference type="InterPro" id="IPR045357">
    <property type="entry name" value="Aminopeptidase_N-like_N"/>
</dbReference>
<feature type="chain" id="PRO_5046899991" description="Aminopeptidase N" evidence="1">
    <location>
        <begin position="21"/>
        <end position="838"/>
    </location>
</feature>
<evidence type="ECO:0000313" key="4">
    <source>
        <dbReference type="EMBL" id="MCL2913639.1"/>
    </source>
</evidence>
<dbReference type="RefSeq" id="WP_249248367.1">
    <property type="nucleotide sequence ID" value="NZ_JAKIKT010000002.1"/>
</dbReference>
<accession>A0ABT0N5F3</accession>
<dbReference type="Pfam" id="PF17900">
    <property type="entry name" value="Peptidase_M1_N"/>
    <property type="match status" value="1"/>
</dbReference>
<proteinExistence type="predicted"/>
<dbReference type="Gene3D" id="2.60.40.1730">
    <property type="entry name" value="tricorn interacting facor f3 domain"/>
    <property type="match status" value="1"/>
</dbReference>
<dbReference type="Gene3D" id="1.10.390.10">
    <property type="entry name" value="Neutral Protease Domain 2"/>
    <property type="match status" value="1"/>
</dbReference>
<name>A0ABT0N5F3_9GAMM</name>
<dbReference type="PANTHER" id="PTHR11533">
    <property type="entry name" value="PROTEASE M1 ZINC METALLOPROTEASE"/>
    <property type="match status" value="1"/>
</dbReference>
<keyword evidence="1" id="KW-0732">Signal</keyword>
<dbReference type="InterPro" id="IPR027268">
    <property type="entry name" value="Peptidase_M4/M1_CTD_sf"/>
</dbReference>